<dbReference type="Gramene" id="ONK71750">
    <property type="protein sequence ID" value="ONK71750"/>
    <property type="gene ID" value="A4U43_C04F11980"/>
</dbReference>
<dbReference type="PANTHER" id="PTHR33103">
    <property type="entry name" value="OS01G0153900 PROTEIN"/>
    <property type="match status" value="1"/>
</dbReference>
<accession>A0A5P1F5J6</accession>
<name>A0A5P1F5J6_ASPOF</name>
<reference evidence="3" key="1">
    <citation type="journal article" date="2017" name="Nat. Commun.">
        <title>The asparagus genome sheds light on the origin and evolution of a young Y chromosome.</title>
        <authorList>
            <person name="Harkess A."/>
            <person name="Zhou J."/>
            <person name="Xu C."/>
            <person name="Bowers J.E."/>
            <person name="Van der Hulst R."/>
            <person name="Ayyampalayam S."/>
            <person name="Mercati F."/>
            <person name="Riccardi P."/>
            <person name="McKain M.R."/>
            <person name="Kakrana A."/>
            <person name="Tang H."/>
            <person name="Ray J."/>
            <person name="Groenendijk J."/>
            <person name="Arikit S."/>
            <person name="Mathioni S.M."/>
            <person name="Nakano M."/>
            <person name="Shan H."/>
            <person name="Telgmann-Rauber A."/>
            <person name="Kanno A."/>
            <person name="Yue Z."/>
            <person name="Chen H."/>
            <person name="Li W."/>
            <person name="Chen Y."/>
            <person name="Xu X."/>
            <person name="Zhang Y."/>
            <person name="Luo S."/>
            <person name="Chen H."/>
            <person name="Gao J."/>
            <person name="Mao Z."/>
            <person name="Pires J.C."/>
            <person name="Luo M."/>
            <person name="Kudrna D."/>
            <person name="Wing R.A."/>
            <person name="Meyers B.C."/>
            <person name="Yi K."/>
            <person name="Kong H."/>
            <person name="Lavrijsen P."/>
            <person name="Sunseri F."/>
            <person name="Falavigna A."/>
            <person name="Ye Y."/>
            <person name="Leebens-Mack J.H."/>
            <person name="Chen G."/>
        </authorList>
    </citation>
    <scope>NUCLEOTIDE SEQUENCE [LARGE SCALE GENOMIC DNA]</scope>
    <source>
        <strain evidence="3">cv. DH0086</strain>
    </source>
</reference>
<gene>
    <name evidence="2" type="ORF">A4U43_C04F11980</name>
</gene>
<dbReference type="Proteomes" id="UP000243459">
    <property type="component" value="Chromosome 4"/>
</dbReference>
<proteinExistence type="predicted"/>
<dbReference type="AlphaFoldDB" id="A0A5P1F5J6"/>
<organism evidence="2 3">
    <name type="scientific">Asparagus officinalis</name>
    <name type="common">Garden asparagus</name>
    <dbReference type="NCBI Taxonomy" id="4686"/>
    <lineage>
        <taxon>Eukaryota</taxon>
        <taxon>Viridiplantae</taxon>
        <taxon>Streptophyta</taxon>
        <taxon>Embryophyta</taxon>
        <taxon>Tracheophyta</taxon>
        <taxon>Spermatophyta</taxon>
        <taxon>Magnoliopsida</taxon>
        <taxon>Liliopsida</taxon>
        <taxon>Asparagales</taxon>
        <taxon>Asparagaceae</taxon>
        <taxon>Asparagoideae</taxon>
        <taxon>Asparagus</taxon>
    </lineage>
</organism>
<dbReference type="Pfam" id="PF05056">
    <property type="entry name" value="DUF674"/>
    <property type="match status" value="1"/>
</dbReference>
<evidence type="ECO:0000313" key="2">
    <source>
        <dbReference type="EMBL" id="ONK71750.1"/>
    </source>
</evidence>
<dbReference type="InterPro" id="IPR007750">
    <property type="entry name" value="DUF674"/>
</dbReference>
<protein>
    <submittedName>
        <fullName evidence="2">Uncharacterized protein</fullName>
    </submittedName>
</protein>
<evidence type="ECO:0000313" key="3">
    <source>
        <dbReference type="Proteomes" id="UP000243459"/>
    </source>
</evidence>
<dbReference type="PANTHER" id="PTHR33103:SF27">
    <property type="entry name" value="OS04G0594700 PROTEIN"/>
    <property type="match status" value="1"/>
</dbReference>
<keyword evidence="3" id="KW-1185">Reference proteome</keyword>
<feature type="region of interest" description="Disordered" evidence="1">
    <location>
        <begin position="1"/>
        <end position="38"/>
    </location>
</feature>
<feature type="compositionally biased region" description="Basic and acidic residues" evidence="1">
    <location>
        <begin position="1"/>
        <end position="30"/>
    </location>
</feature>
<dbReference type="EMBL" id="CM007384">
    <property type="protein sequence ID" value="ONK71750.1"/>
    <property type="molecule type" value="Genomic_DNA"/>
</dbReference>
<evidence type="ECO:0000256" key="1">
    <source>
        <dbReference type="SAM" id="MobiDB-lite"/>
    </source>
</evidence>
<sequence>MSTPKREWVEGRPQRENRLSPRLEGGREGEGVSPPISKKKSFNIFSNCTAMADNNKKLPVKLMVDKEKNRVAFAESHHKFVDILFSFLTVPVATIIRISGKNSSSSGSFANI</sequence>